<dbReference type="InterPro" id="IPR001073">
    <property type="entry name" value="C1q_dom"/>
</dbReference>
<dbReference type="Pfam" id="PF00386">
    <property type="entry name" value="C1q"/>
    <property type="match status" value="1"/>
</dbReference>
<dbReference type="PANTHER" id="PTHR22923">
    <property type="entry name" value="CEREBELLIN-RELATED"/>
    <property type="match status" value="1"/>
</dbReference>
<dbReference type="OMA" id="YWIHTSS"/>
<dbReference type="SUPFAM" id="SSF49842">
    <property type="entry name" value="TNF-like"/>
    <property type="match status" value="1"/>
</dbReference>
<dbReference type="Proteomes" id="UP000005408">
    <property type="component" value="Unassembled WGS sequence"/>
</dbReference>
<sequence>MAGLLLVAVIVHVFVPVLPQNPLGGSASECCEAQADTLQGILQRVTSLEREVQTLKAENAILLKNASSDVALQNEIAQLKSQQQPIAFFAELSNDMVNPSSGQTVVFDQILTNVGNAYNPSTGIFTAPLPGTYHFNVVLSSPENRDGAHYMHFFLLQNGRKIAYLFLDHNTDYWIHTSSSTVVQAMKGDQFWLSVGFAGGQHTLAGHKQREGEIHSHVSGFLIQAI</sequence>
<feature type="domain" description="C1q" evidence="6">
    <location>
        <begin position="81"/>
        <end position="226"/>
    </location>
</feature>
<dbReference type="OrthoDB" id="6146865at2759"/>
<dbReference type="PANTHER" id="PTHR22923:SF116">
    <property type="entry name" value="C1Q DOMAIN-CONTAINING PROTEIN"/>
    <property type="match status" value="1"/>
</dbReference>
<evidence type="ECO:0000256" key="4">
    <source>
        <dbReference type="SAM" id="Coils"/>
    </source>
</evidence>
<feature type="signal peptide" evidence="5">
    <location>
        <begin position="1"/>
        <end position="19"/>
    </location>
</feature>
<evidence type="ECO:0000256" key="5">
    <source>
        <dbReference type="SAM" id="SignalP"/>
    </source>
</evidence>
<dbReference type="InterPro" id="IPR050822">
    <property type="entry name" value="Cerebellin_Synaptic_Org"/>
</dbReference>
<comment type="subcellular location">
    <subcellularLocation>
        <location evidence="1">Secreted</location>
    </subcellularLocation>
</comment>
<evidence type="ECO:0000256" key="2">
    <source>
        <dbReference type="ARBA" id="ARBA00022525"/>
    </source>
</evidence>
<keyword evidence="3 5" id="KW-0732">Signal</keyword>
<dbReference type="PROSITE" id="PS50871">
    <property type="entry name" value="C1Q"/>
    <property type="match status" value="1"/>
</dbReference>
<dbReference type="AlphaFoldDB" id="A0A8W8M2A5"/>
<evidence type="ECO:0000259" key="6">
    <source>
        <dbReference type="PROSITE" id="PS50871"/>
    </source>
</evidence>
<proteinExistence type="predicted"/>
<evidence type="ECO:0000256" key="3">
    <source>
        <dbReference type="ARBA" id="ARBA00022729"/>
    </source>
</evidence>
<dbReference type="GO" id="GO:0005576">
    <property type="term" value="C:extracellular region"/>
    <property type="evidence" value="ECO:0007669"/>
    <property type="project" value="UniProtKB-SubCell"/>
</dbReference>
<feature type="chain" id="PRO_5036485313" description="C1q domain-containing protein" evidence="5">
    <location>
        <begin position="20"/>
        <end position="226"/>
    </location>
</feature>
<evidence type="ECO:0000313" key="7">
    <source>
        <dbReference type="EnsemblMetazoa" id="G30986.1:cds"/>
    </source>
</evidence>
<evidence type="ECO:0000256" key="1">
    <source>
        <dbReference type="ARBA" id="ARBA00004613"/>
    </source>
</evidence>
<dbReference type="InterPro" id="IPR008983">
    <property type="entry name" value="Tumour_necrosis_fac-like_dom"/>
</dbReference>
<dbReference type="Gene3D" id="2.60.120.40">
    <property type="match status" value="1"/>
</dbReference>
<accession>A0A8W8M2A5</accession>
<protein>
    <recommendedName>
        <fullName evidence="6">C1q domain-containing protein</fullName>
    </recommendedName>
</protein>
<keyword evidence="4" id="KW-0175">Coiled coil</keyword>
<organism evidence="7 8">
    <name type="scientific">Magallana gigas</name>
    <name type="common">Pacific oyster</name>
    <name type="synonym">Crassostrea gigas</name>
    <dbReference type="NCBI Taxonomy" id="29159"/>
    <lineage>
        <taxon>Eukaryota</taxon>
        <taxon>Metazoa</taxon>
        <taxon>Spiralia</taxon>
        <taxon>Lophotrochozoa</taxon>
        <taxon>Mollusca</taxon>
        <taxon>Bivalvia</taxon>
        <taxon>Autobranchia</taxon>
        <taxon>Pteriomorphia</taxon>
        <taxon>Ostreida</taxon>
        <taxon>Ostreoidea</taxon>
        <taxon>Ostreidae</taxon>
        <taxon>Magallana</taxon>
    </lineage>
</organism>
<reference evidence="7" key="1">
    <citation type="submission" date="2022-08" db="UniProtKB">
        <authorList>
            <consortium name="EnsemblMetazoa"/>
        </authorList>
    </citation>
    <scope>IDENTIFICATION</scope>
    <source>
        <strain evidence="7">05x7-T-G4-1.051#20</strain>
    </source>
</reference>
<dbReference type="EnsemblMetazoa" id="G30986.1">
    <property type="protein sequence ID" value="G30986.1:cds"/>
    <property type="gene ID" value="G30986"/>
</dbReference>
<keyword evidence="8" id="KW-1185">Reference proteome</keyword>
<evidence type="ECO:0000313" key="8">
    <source>
        <dbReference type="Proteomes" id="UP000005408"/>
    </source>
</evidence>
<keyword evidence="2" id="KW-0964">Secreted</keyword>
<dbReference type="SMART" id="SM00110">
    <property type="entry name" value="C1Q"/>
    <property type="match status" value="1"/>
</dbReference>
<dbReference type="PRINTS" id="PR00007">
    <property type="entry name" value="COMPLEMNTC1Q"/>
</dbReference>
<feature type="coiled-coil region" evidence="4">
    <location>
        <begin position="38"/>
        <end position="65"/>
    </location>
</feature>
<name>A0A8W8M2A5_MAGGI</name>